<dbReference type="SUPFAM" id="SSF52540">
    <property type="entry name" value="P-loop containing nucleoside triphosphate hydrolases"/>
    <property type="match status" value="1"/>
</dbReference>
<evidence type="ECO:0000256" key="2">
    <source>
        <dbReference type="ARBA" id="ARBA00022741"/>
    </source>
</evidence>
<accession>X0X1Z5</accession>
<dbReference type="InterPro" id="IPR027417">
    <property type="entry name" value="P-loop_NTPase"/>
</dbReference>
<proteinExistence type="predicted"/>
<dbReference type="InterPro" id="IPR050319">
    <property type="entry name" value="ABC_transp_ATP-bind"/>
</dbReference>
<organism evidence="5">
    <name type="scientific">marine sediment metagenome</name>
    <dbReference type="NCBI Taxonomy" id="412755"/>
    <lineage>
        <taxon>unclassified sequences</taxon>
        <taxon>metagenomes</taxon>
        <taxon>ecological metagenomes</taxon>
    </lineage>
</organism>
<keyword evidence="2" id="KW-0547">Nucleotide-binding</keyword>
<protein>
    <recommendedName>
        <fullName evidence="4">ABC transporter domain-containing protein</fullName>
    </recommendedName>
</protein>
<dbReference type="PROSITE" id="PS50893">
    <property type="entry name" value="ABC_TRANSPORTER_2"/>
    <property type="match status" value="1"/>
</dbReference>
<dbReference type="PANTHER" id="PTHR43776:SF8">
    <property type="entry name" value="ABC TRANSPORTER, ATP-BINDING PROTEIN"/>
    <property type="match status" value="1"/>
</dbReference>
<feature type="domain" description="ABC transporter" evidence="4">
    <location>
        <begin position="5"/>
        <end position="185"/>
    </location>
</feature>
<dbReference type="Pfam" id="PF08352">
    <property type="entry name" value="oligo_HPY"/>
    <property type="match status" value="1"/>
</dbReference>
<reference evidence="5" key="1">
    <citation type="journal article" date="2014" name="Front. Microbiol.">
        <title>High frequency of phylogenetically diverse reductive dehalogenase-homologous genes in deep subseafloor sedimentary metagenomes.</title>
        <authorList>
            <person name="Kawai M."/>
            <person name="Futagami T."/>
            <person name="Toyoda A."/>
            <person name="Takaki Y."/>
            <person name="Nishi S."/>
            <person name="Hori S."/>
            <person name="Arai W."/>
            <person name="Tsubouchi T."/>
            <person name="Morono Y."/>
            <person name="Uchiyama I."/>
            <person name="Ito T."/>
            <person name="Fujiyama A."/>
            <person name="Inagaki F."/>
            <person name="Takami H."/>
        </authorList>
    </citation>
    <scope>NUCLEOTIDE SEQUENCE</scope>
    <source>
        <strain evidence="5">Expedition CK06-06</strain>
    </source>
</reference>
<dbReference type="NCBIfam" id="TIGR01727">
    <property type="entry name" value="oligo_HPY"/>
    <property type="match status" value="1"/>
</dbReference>
<comment type="caution">
    <text evidence="5">The sequence shown here is derived from an EMBL/GenBank/DDBJ whole genome shotgun (WGS) entry which is preliminary data.</text>
</comment>
<dbReference type="InterPro" id="IPR013563">
    <property type="entry name" value="Oligopep_ABC_C"/>
</dbReference>
<gene>
    <name evidence="5" type="ORF">S01H1_70907</name>
</gene>
<dbReference type="InterPro" id="IPR017871">
    <property type="entry name" value="ABC_transporter-like_CS"/>
</dbReference>
<evidence type="ECO:0000256" key="3">
    <source>
        <dbReference type="ARBA" id="ARBA00022840"/>
    </source>
</evidence>
<evidence type="ECO:0000313" key="5">
    <source>
        <dbReference type="EMBL" id="GAG37244.1"/>
    </source>
</evidence>
<feature type="non-terminal residue" evidence="5">
    <location>
        <position position="1"/>
    </location>
</feature>
<dbReference type="PROSITE" id="PS00211">
    <property type="entry name" value="ABC_TRANSPORTER_1"/>
    <property type="match status" value="1"/>
</dbReference>
<dbReference type="GO" id="GO:0005524">
    <property type="term" value="F:ATP binding"/>
    <property type="evidence" value="ECO:0007669"/>
    <property type="project" value="UniProtKB-KW"/>
</dbReference>
<dbReference type="PANTHER" id="PTHR43776">
    <property type="entry name" value="TRANSPORT ATP-BINDING PROTEIN"/>
    <property type="match status" value="1"/>
</dbReference>
<evidence type="ECO:0000259" key="4">
    <source>
        <dbReference type="PROSITE" id="PS50893"/>
    </source>
</evidence>
<dbReference type="Gene3D" id="3.40.50.300">
    <property type="entry name" value="P-loop containing nucleotide triphosphate hydrolases"/>
    <property type="match status" value="1"/>
</dbReference>
<sequence>KGEDITLLPIEREMRQLRRKMQIIFQDPYESLNPRMSIYDIIAEPIRLQNITESTDETMEMVKDALEDMRMVPPDEYLYRFPHELSGGQRQRVAVARAFVLEPDFIVADEPTSMLDASIRGEILKLILNLIEKTRCAFLYITHDFALARYTCDRIAVMYLGKIVEKGLTEDVIKKPAHPYTEALLAAVPVPDPAARRTEVVIKGEVPSPINPPPGCRFNTRCPYVNDRCIKEEPELVEVGENHYT</sequence>
<dbReference type="GO" id="GO:0016887">
    <property type="term" value="F:ATP hydrolysis activity"/>
    <property type="evidence" value="ECO:0007669"/>
    <property type="project" value="InterPro"/>
</dbReference>
<keyword evidence="1" id="KW-0813">Transport</keyword>
<dbReference type="InterPro" id="IPR003439">
    <property type="entry name" value="ABC_transporter-like_ATP-bd"/>
</dbReference>
<evidence type="ECO:0000256" key="1">
    <source>
        <dbReference type="ARBA" id="ARBA00022448"/>
    </source>
</evidence>
<dbReference type="EMBL" id="BARS01047181">
    <property type="protein sequence ID" value="GAG37244.1"/>
    <property type="molecule type" value="Genomic_DNA"/>
</dbReference>
<dbReference type="Pfam" id="PF00005">
    <property type="entry name" value="ABC_tran"/>
    <property type="match status" value="1"/>
</dbReference>
<keyword evidence="3" id="KW-0067">ATP-binding</keyword>
<dbReference type="CDD" id="cd03257">
    <property type="entry name" value="ABC_NikE_OppD_transporters"/>
    <property type="match status" value="1"/>
</dbReference>
<feature type="non-terminal residue" evidence="5">
    <location>
        <position position="245"/>
    </location>
</feature>
<dbReference type="AlphaFoldDB" id="X0X1Z5"/>
<name>X0X1Z5_9ZZZZ</name>
<dbReference type="GO" id="GO:0015833">
    <property type="term" value="P:peptide transport"/>
    <property type="evidence" value="ECO:0007669"/>
    <property type="project" value="InterPro"/>
</dbReference>